<feature type="domain" description="BHLH" evidence="14">
    <location>
        <begin position="20"/>
        <end position="76"/>
    </location>
</feature>
<dbReference type="Pfam" id="PF00010">
    <property type="entry name" value="HLH"/>
    <property type="match status" value="2"/>
</dbReference>
<accession>A0A2I0TMU8</accession>
<evidence type="ECO:0000256" key="10">
    <source>
        <dbReference type="ARBA" id="ARBA00023791"/>
    </source>
</evidence>
<dbReference type="GO" id="GO:0045596">
    <property type="term" value="P:negative regulation of cell differentiation"/>
    <property type="evidence" value="ECO:0007669"/>
    <property type="project" value="UniProtKB-ARBA"/>
</dbReference>
<keyword evidence="8" id="KW-0804">Transcription</keyword>
<evidence type="ECO:0000313" key="17">
    <source>
        <dbReference type="Proteomes" id="UP000233556"/>
    </source>
</evidence>
<dbReference type="InterPro" id="IPR050370">
    <property type="entry name" value="HES_HEY"/>
</dbReference>
<gene>
    <name evidence="16" type="ORF">llap_14557</name>
</gene>
<proteinExistence type="predicted"/>
<comment type="function">
    <text evidence="11">Transcriptional repressor of genes that require a bHLH protein for their transcription. Plays an important role as neurogenesis negative regulator.</text>
</comment>
<dbReference type="GO" id="GO:0005634">
    <property type="term" value="C:nucleus"/>
    <property type="evidence" value="ECO:0007669"/>
    <property type="project" value="UniProtKB-SubCell"/>
</dbReference>
<dbReference type="PROSITE" id="PS51054">
    <property type="entry name" value="ORANGE"/>
    <property type="match status" value="1"/>
</dbReference>
<evidence type="ECO:0000256" key="3">
    <source>
        <dbReference type="ARBA" id="ARBA00022491"/>
    </source>
</evidence>
<evidence type="ECO:0000259" key="14">
    <source>
        <dbReference type="PROSITE" id="PS50888"/>
    </source>
</evidence>
<keyword evidence="3" id="KW-0678">Repressor</keyword>
<comment type="subunit">
    <text evidence="10">Transcription repression requires formation of a complex with a corepressor protein of the Groucho/TLE family.</text>
</comment>
<dbReference type="Pfam" id="PF07527">
    <property type="entry name" value="Hairy_orange"/>
    <property type="match status" value="1"/>
</dbReference>
<evidence type="ECO:0000256" key="12">
    <source>
        <dbReference type="ARBA" id="ARBA00072975"/>
    </source>
</evidence>
<evidence type="ECO:0000256" key="7">
    <source>
        <dbReference type="ARBA" id="ARBA00023125"/>
    </source>
</evidence>
<dbReference type="SUPFAM" id="SSF53067">
    <property type="entry name" value="Actin-like ATPase domain"/>
    <property type="match status" value="1"/>
</dbReference>
<dbReference type="OrthoDB" id="6085656at2759"/>
<evidence type="ECO:0000256" key="11">
    <source>
        <dbReference type="ARBA" id="ARBA00060201"/>
    </source>
</evidence>
<keyword evidence="17" id="KW-1185">Reference proteome</keyword>
<feature type="domain" description="Orange" evidence="15">
    <location>
        <begin position="186"/>
        <end position="218"/>
    </location>
</feature>
<dbReference type="GO" id="GO:0097150">
    <property type="term" value="P:neuronal stem cell population maintenance"/>
    <property type="evidence" value="ECO:0007669"/>
    <property type="project" value="UniProtKB-ARBA"/>
</dbReference>
<keyword evidence="7" id="KW-0238">DNA-binding</keyword>
<feature type="domain" description="BHLH" evidence="14">
    <location>
        <begin position="116"/>
        <end position="172"/>
    </location>
</feature>
<reference evidence="17" key="1">
    <citation type="submission" date="2017-11" db="EMBL/GenBank/DDBJ databases">
        <authorList>
            <person name="Lima N.C."/>
            <person name="Parody-Merino A.M."/>
            <person name="Battley P.F."/>
            <person name="Fidler A.E."/>
            <person name="Prosdocimi F."/>
        </authorList>
    </citation>
    <scope>NUCLEOTIDE SEQUENCE [LARGE SCALE GENOMIC DNA]</scope>
</reference>
<dbReference type="GO" id="GO:0030154">
    <property type="term" value="P:cell differentiation"/>
    <property type="evidence" value="ECO:0007669"/>
    <property type="project" value="UniProtKB-KW"/>
</dbReference>
<dbReference type="CDD" id="cd11461">
    <property type="entry name" value="bHLH-O_HES5"/>
    <property type="match status" value="2"/>
</dbReference>
<evidence type="ECO:0000256" key="13">
    <source>
        <dbReference type="ARBA" id="ARBA00081413"/>
    </source>
</evidence>
<dbReference type="Gene3D" id="3.30.420.510">
    <property type="match status" value="1"/>
</dbReference>
<evidence type="ECO:0000256" key="4">
    <source>
        <dbReference type="ARBA" id="ARBA00022782"/>
    </source>
</evidence>
<dbReference type="PROSITE" id="PS50888">
    <property type="entry name" value="BHLH"/>
    <property type="match status" value="2"/>
</dbReference>
<reference evidence="17" key="2">
    <citation type="submission" date="2017-12" db="EMBL/GenBank/DDBJ databases">
        <title>Genome sequence of the Bar-tailed Godwit (Limosa lapponica baueri).</title>
        <authorList>
            <person name="Lima N.C.B."/>
            <person name="Parody-Merino A.M."/>
            <person name="Battley P.F."/>
            <person name="Fidler A.E."/>
            <person name="Prosdocimi F."/>
        </authorList>
    </citation>
    <scope>NUCLEOTIDE SEQUENCE [LARGE SCALE GENOMIC DNA]</scope>
</reference>
<name>A0A2I0TMU8_LIMLA</name>
<keyword evidence="4" id="KW-0221">Differentiation</keyword>
<evidence type="ECO:0000259" key="15">
    <source>
        <dbReference type="PROSITE" id="PS51054"/>
    </source>
</evidence>
<dbReference type="SMART" id="SM00353">
    <property type="entry name" value="HLH"/>
    <property type="match status" value="2"/>
</dbReference>
<keyword evidence="5" id="KW-0524">Neurogenesis</keyword>
<evidence type="ECO:0000313" key="16">
    <source>
        <dbReference type="EMBL" id="PKU35137.1"/>
    </source>
</evidence>
<organism evidence="16 17">
    <name type="scientific">Limosa lapponica baueri</name>
    <dbReference type="NCBI Taxonomy" id="1758121"/>
    <lineage>
        <taxon>Eukaryota</taxon>
        <taxon>Metazoa</taxon>
        <taxon>Chordata</taxon>
        <taxon>Craniata</taxon>
        <taxon>Vertebrata</taxon>
        <taxon>Euteleostomi</taxon>
        <taxon>Archelosauria</taxon>
        <taxon>Archosauria</taxon>
        <taxon>Dinosauria</taxon>
        <taxon>Saurischia</taxon>
        <taxon>Theropoda</taxon>
        <taxon>Coelurosauria</taxon>
        <taxon>Aves</taxon>
        <taxon>Neognathae</taxon>
        <taxon>Neoaves</taxon>
        <taxon>Charadriiformes</taxon>
        <taxon>Scolopacidae</taxon>
        <taxon>Limosa</taxon>
    </lineage>
</organism>
<comment type="subcellular location">
    <subcellularLocation>
        <location evidence="1">Nucleus</location>
    </subcellularLocation>
</comment>
<dbReference type="GO" id="GO:0046983">
    <property type="term" value="F:protein dimerization activity"/>
    <property type="evidence" value="ECO:0007669"/>
    <property type="project" value="InterPro"/>
</dbReference>
<protein>
    <recommendedName>
        <fullName evidence="12">Transcription factor HES-5</fullName>
    </recommendedName>
    <alternativeName>
        <fullName evidence="13">Hairy and enhancer of split 5</fullName>
    </alternativeName>
</protein>
<dbReference type="Pfam" id="PF03630">
    <property type="entry name" value="Fumble"/>
    <property type="match status" value="1"/>
</dbReference>
<dbReference type="InterPro" id="IPR003650">
    <property type="entry name" value="Orange_dom"/>
</dbReference>
<dbReference type="GO" id="GO:0006355">
    <property type="term" value="P:regulation of DNA-templated transcription"/>
    <property type="evidence" value="ECO:0007669"/>
    <property type="project" value="InterPro"/>
</dbReference>
<dbReference type="Proteomes" id="UP000233556">
    <property type="component" value="Unassembled WGS sequence"/>
</dbReference>
<dbReference type="GO" id="GO:0003677">
    <property type="term" value="F:DNA binding"/>
    <property type="evidence" value="ECO:0007669"/>
    <property type="project" value="UniProtKB-KW"/>
</dbReference>
<keyword evidence="6" id="KW-0805">Transcription regulation</keyword>
<evidence type="ECO:0000256" key="1">
    <source>
        <dbReference type="ARBA" id="ARBA00004123"/>
    </source>
</evidence>
<keyword evidence="2" id="KW-0217">Developmental protein</keyword>
<evidence type="ECO:0000256" key="9">
    <source>
        <dbReference type="ARBA" id="ARBA00023242"/>
    </source>
</evidence>
<dbReference type="InterPro" id="IPR043129">
    <property type="entry name" value="ATPase_NBD"/>
</dbReference>
<dbReference type="Gene3D" id="4.10.280.10">
    <property type="entry name" value="Helix-loop-helix DNA-binding domain"/>
    <property type="match status" value="1"/>
</dbReference>
<dbReference type="SMART" id="SM00511">
    <property type="entry name" value="ORANGE"/>
    <property type="match status" value="2"/>
</dbReference>
<dbReference type="AlphaFoldDB" id="A0A2I0TMU8"/>
<dbReference type="InterPro" id="IPR011598">
    <property type="entry name" value="bHLH_dom"/>
</dbReference>
<evidence type="ECO:0000256" key="6">
    <source>
        <dbReference type="ARBA" id="ARBA00023015"/>
    </source>
</evidence>
<dbReference type="GO" id="GO:0005524">
    <property type="term" value="F:ATP binding"/>
    <property type="evidence" value="ECO:0007669"/>
    <property type="project" value="InterPro"/>
</dbReference>
<dbReference type="PANTHER" id="PTHR10985">
    <property type="entry name" value="BASIC HELIX-LOOP-HELIX TRANSCRIPTION FACTOR, HES-RELATED"/>
    <property type="match status" value="1"/>
</dbReference>
<evidence type="ECO:0000256" key="5">
    <source>
        <dbReference type="ARBA" id="ARBA00022902"/>
    </source>
</evidence>
<dbReference type="InterPro" id="IPR036638">
    <property type="entry name" value="HLH_DNA-bd_sf"/>
</dbReference>
<dbReference type="InterPro" id="IPR004567">
    <property type="entry name" value="Type_II_PanK"/>
</dbReference>
<dbReference type="GO" id="GO:0007399">
    <property type="term" value="P:nervous system development"/>
    <property type="evidence" value="ECO:0007669"/>
    <property type="project" value="UniProtKB-KW"/>
</dbReference>
<evidence type="ECO:0000256" key="8">
    <source>
        <dbReference type="ARBA" id="ARBA00023163"/>
    </source>
</evidence>
<dbReference type="EMBL" id="KZ508488">
    <property type="protein sequence ID" value="PKU35137.1"/>
    <property type="molecule type" value="Genomic_DNA"/>
</dbReference>
<dbReference type="SUPFAM" id="SSF47459">
    <property type="entry name" value="HLH, helix-loop-helix DNA-binding domain"/>
    <property type="match status" value="2"/>
</dbReference>
<sequence length="293" mass="34478">MAPSNTLMMHMEEKLLPKEKNKLRKPVVEKMRRDRINSSIEQLKLLLEKEFQRHQPNSKLEKADILEVAVSYLKQQSQLQDPAFLHKNPEQDFNSGYLRCLKEAMHFLSYYEPKKETQLRKPIVEKLRRDRINSSIEQLKMLLEKEFQRHQPNSKLEKADILEMTVSYLKYSRAFAASAKSLQQDYCDGYAWCLKEALQFLSLHSASTETRMKLICHFQRSQADIENEPLYEISVQEEITARLHFIKFENTYIETCLDFIKDHLVNTETKVIKATGGGAYKFKDLIEKKLGLK</sequence>
<keyword evidence="9" id="KW-0539">Nucleus</keyword>
<dbReference type="GO" id="GO:0048513">
    <property type="term" value="P:animal organ development"/>
    <property type="evidence" value="ECO:0007669"/>
    <property type="project" value="UniProtKB-ARBA"/>
</dbReference>
<dbReference type="GO" id="GO:0015937">
    <property type="term" value="P:coenzyme A biosynthetic process"/>
    <property type="evidence" value="ECO:0007669"/>
    <property type="project" value="InterPro"/>
</dbReference>
<evidence type="ECO:0000256" key="2">
    <source>
        <dbReference type="ARBA" id="ARBA00022473"/>
    </source>
</evidence>
<dbReference type="FunFam" id="4.10.280.10:FF:000033">
    <property type="entry name" value="Transcription factor HES-5"/>
    <property type="match status" value="2"/>
</dbReference>